<gene>
    <name evidence="1" type="ORF">UFOPK3139_03074</name>
</gene>
<evidence type="ECO:0000313" key="1">
    <source>
        <dbReference type="EMBL" id="CAB4836630.1"/>
    </source>
</evidence>
<reference evidence="1" key="1">
    <citation type="submission" date="2020-05" db="EMBL/GenBank/DDBJ databases">
        <authorList>
            <person name="Chiriac C."/>
            <person name="Salcher M."/>
            <person name="Ghai R."/>
            <person name="Kavagutti S V."/>
        </authorList>
    </citation>
    <scope>NUCLEOTIDE SEQUENCE</scope>
</reference>
<organism evidence="1">
    <name type="scientific">freshwater metagenome</name>
    <dbReference type="NCBI Taxonomy" id="449393"/>
    <lineage>
        <taxon>unclassified sequences</taxon>
        <taxon>metagenomes</taxon>
        <taxon>ecological metagenomes</taxon>
    </lineage>
</organism>
<protein>
    <submittedName>
        <fullName evidence="1">Unannotated protein</fullName>
    </submittedName>
</protein>
<proteinExistence type="predicted"/>
<dbReference type="EMBL" id="CAFABA010000206">
    <property type="protein sequence ID" value="CAB4836630.1"/>
    <property type="molecule type" value="Genomic_DNA"/>
</dbReference>
<sequence length="59" mass="6256">MPSRIAHHQVPTKVVKPSSNRVVRGSSALMFSNNALNRGITNVAKITTAPMAITKTTPG</sequence>
<accession>A0A6J7AVB6</accession>
<dbReference type="AlphaFoldDB" id="A0A6J7AVB6"/>
<name>A0A6J7AVB6_9ZZZZ</name>